<keyword evidence="1" id="KW-0812">Transmembrane</keyword>
<keyword evidence="1" id="KW-1133">Transmembrane helix</keyword>
<evidence type="ECO:0000256" key="1">
    <source>
        <dbReference type="SAM" id="Phobius"/>
    </source>
</evidence>
<dbReference type="AlphaFoldDB" id="A0A1F7Y1W5"/>
<comment type="caution">
    <text evidence="2">The sequence shown here is derived from an EMBL/GenBank/DDBJ whole genome shotgun (WGS) entry which is preliminary data.</text>
</comment>
<feature type="transmembrane region" description="Helical" evidence="1">
    <location>
        <begin position="208"/>
        <end position="233"/>
    </location>
</feature>
<organism evidence="2 3">
    <name type="scientific">Candidatus Woesebacteria bacterium RIFCSPHIGHO2_01_FULL_38_26b</name>
    <dbReference type="NCBI Taxonomy" id="1802491"/>
    <lineage>
        <taxon>Bacteria</taxon>
        <taxon>Candidatus Woeseibacteriota</taxon>
    </lineage>
</organism>
<proteinExistence type="predicted"/>
<sequence>MPLISPFALLKDALTVYKNRFGTLFVVYLIPNLASIFTGLIIGFTGVGLLAFARNNFFEGNFVVKAISVTVAFFLLLLVSFVIQTWGHVALITAVVNSEEKIGIRESYKRAWSQIFSYWWLTIITSFVILGGFMLLFFPGIIFSIWFSMAYFVLVVEKKGGIDALLKSREYVKGYWWGVFGRLAFLPVFFIIVYFVPTLIFQILKLKIIETIFASLVIFILAPLGLIYLWILFKNLKLAKGEFEFIPSNNSRLKFVLVAILGGLILPLGVGATIVLVSINPSKQLARSRDQSRKSSIYITRTAIELYYAKSGVYPESLGVLVPEYMSQVPKDPKTEIPLRYTLTNEVYEICADYEVEEDECISSSRFSD</sequence>
<evidence type="ECO:0000313" key="2">
    <source>
        <dbReference type="EMBL" id="OGM21303.1"/>
    </source>
</evidence>
<reference evidence="2 3" key="1">
    <citation type="journal article" date="2016" name="Nat. Commun.">
        <title>Thousands of microbial genomes shed light on interconnected biogeochemical processes in an aquifer system.</title>
        <authorList>
            <person name="Anantharaman K."/>
            <person name="Brown C.T."/>
            <person name="Hug L.A."/>
            <person name="Sharon I."/>
            <person name="Castelle C.J."/>
            <person name="Probst A.J."/>
            <person name="Thomas B.C."/>
            <person name="Singh A."/>
            <person name="Wilkins M.J."/>
            <person name="Karaoz U."/>
            <person name="Brodie E.L."/>
            <person name="Williams K.H."/>
            <person name="Hubbard S.S."/>
            <person name="Banfield J.F."/>
        </authorList>
    </citation>
    <scope>NUCLEOTIDE SEQUENCE [LARGE SCALE GENOMIC DNA]</scope>
</reference>
<accession>A0A1F7Y1W5</accession>
<feature type="transmembrane region" description="Helical" evidence="1">
    <location>
        <begin position="21"/>
        <end position="52"/>
    </location>
</feature>
<feature type="transmembrane region" description="Helical" evidence="1">
    <location>
        <begin position="175"/>
        <end position="196"/>
    </location>
</feature>
<evidence type="ECO:0008006" key="4">
    <source>
        <dbReference type="Google" id="ProtNLM"/>
    </source>
</evidence>
<dbReference type="Proteomes" id="UP000176741">
    <property type="component" value="Unassembled WGS sequence"/>
</dbReference>
<gene>
    <name evidence="2" type="ORF">A2771_01560</name>
</gene>
<dbReference type="Gene3D" id="3.30.700.10">
    <property type="entry name" value="Glycoprotein, Type 4 Pilin"/>
    <property type="match status" value="1"/>
</dbReference>
<name>A0A1F7Y1W5_9BACT</name>
<feature type="transmembrane region" description="Helical" evidence="1">
    <location>
        <begin position="118"/>
        <end position="147"/>
    </location>
</feature>
<dbReference type="EMBL" id="MGGD01000014">
    <property type="protein sequence ID" value="OGM21303.1"/>
    <property type="molecule type" value="Genomic_DNA"/>
</dbReference>
<keyword evidence="1" id="KW-0472">Membrane</keyword>
<evidence type="ECO:0000313" key="3">
    <source>
        <dbReference type="Proteomes" id="UP000176741"/>
    </source>
</evidence>
<feature type="transmembrane region" description="Helical" evidence="1">
    <location>
        <begin position="72"/>
        <end position="97"/>
    </location>
</feature>
<feature type="transmembrane region" description="Helical" evidence="1">
    <location>
        <begin position="253"/>
        <end position="279"/>
    </location>
</feature>
<protein>
    <recommendedName>
        <fullName evidence="4">Glycerophosphoryl diester phosphodiesterase membrane domain-containing protein</fullName>
    </recommendedName>
</protein>